<gene>
    <name evidence="1" type="ORF">PLA107_033160</name>
</gene>
<evidence type="ECO:0000313" key="2">
    <source>
        <dbReference type="Proteomes" id="UP000006426"/>
    </source>
</evidence>
<name>A0AAD0PWL8_PSEAV</name>
<dbReference type="EMBL" id="CP031226">
    <property type="protein sequence ID" value="AXH60076.1"/>
    <property type="molecule type" value="Genomic_DNA"/>
</dbReference>
<sequence length="388" mass="44079">MQKISPYHYPLITSRLTTTNQMDLWDELSSNKASFRERLDPLIERIGPTVLNRVLPLLSLSINGKPIYTWAKLKEIQKAHHTPLDADHEDAWDIDARPTELTMLLTIAFSARPRAADWNTLQRLHEGLNASDRADLNVLFSAFYGVGLDKLFDTTNALWTQPEQIQDIPQARDILGQQFVQTGQAQWKRADRVVNKHRVFLVESYYEHDDEDGSSERVLAHVQVGCAATLEGAIEVAAKILDKITLRYKLDKAGHLEQETPDYRALKIYGEEKSALLSAKLVNPLAGKDPVETKEYRYEAQWRHPCAKNEVEGIKAKIAELRSEAAEESRWDNFDTSNRLSKQAQVLEKRLPSEKHDSYAIQDVLRKTMAKIGNDRQSTALLGVDLGL</sequence>
<proteinExistence type="predicted"/>
<keyword evidence="1" id="KW-0614">Plasmid</keyword>
<evidence type="ECO:0000313" key="1">
    <source>
        <dbReference type="EMBL" id="AXH60076.1"/>
    </source>
</evidence>
<dbReference type="AlphaFoldDB" id="A0AAD0PWL8"/>
<dbReference type="Proteomes" id="UP000006426">
    <property type="component" value="Plasmid pmppla107"/>
</dbReference>
<geneLocation type="plasmid" evidence="2">
    <name>pmppla107</name>
</geneLocation>
<protein>
    <submittedName>
        <fullName evidence="1">Uncharacterized protein</fullName>
    </submittedName>
</protein>
<dbReference type="GeneID" id="39473810"/>
<reference evidence="1 2" key="1">
    <citation type="journal article" date="2011" name="PLoS Pathog.">
        <title>Dynamic evolution of pathogenicity revealed by sequencing and comparative genomics of 19 Pseudomonas syringae isolates.</title>
        <authorList>
            <person name="Baltrus D.A."/>
            <person name="Nishimura M.T."/>
            <person name="Romanchuk A."/>
            <person name="Chang J.H."/>
            <person name="Mukhtar M.S."/>
            <person name="Cherkis K."/>
            <person name="Roach J."/>
            <person name="Grant S.R."/>
            <person name="Jones C.D."/>
            <person name="Dangl J.L."/>
        </authorList>
    </citation>
    <scope>NUCLEOTIDE SEQUENCE [LARGE SCALE GENOMIC DNA]</scope>
    <source>
        <strain evidence="1 2">M301315</strain>
    </source>
</reference>
<dbReference type="RefSeq" id="WP_005742845.1">
    <property type="nucleotide sequence ID" value="NZ_CP031226.1"/>
</dbReference>
<accession>A0AAD0PWL8</accession>
<organism evidence="1 2">
    <name type="scientific">Pseudomonas amygdali pv. lachrymans str. M301315</name>
    <dbReference type="NCBI Taxonomy" id="629260"/>
    <lineage>
        <taxon>Bacteria</taxon>
        <taxon>Pseudomonadati</taxon>
        <taxon>Pseudomonadota</taxon>
        <taxon>Gammaproteobacteria</taxon>
        <taxon>Pseudomonadales</taxon>
        <taxon>Pseudomonadaceae</taxon>
        <taxon>Pseudomonas</taxon>
        <taxon>Pseudomonas amygdali</taxon>
    </lineage>
</organism>